<dbReference type="InterPro" id="IPR000719">
    <property type="entry name" value="Prot_kinase_dom"/>
</dbReference>
<feature type="compositionally biased region" description="Polar residues" evidence="10">
    <location>
        <begin position="297"/>
        <end position="309"/>
    </location>
</feature>
<dbReference type="InterPro" id="IPR008271">
    <property type="entry name" value="Ser/Thr_kinase_AS"/>
</dbReference>
<evidence type="ECO:0000256" key="4">
    <source>
        <dbReference type="ARBA" id="ARBA00022692"/>
    </source>
</evidence>
<accession>W6MA56</accession>
<keyword evidence="5" id="KW-0547">Nucleotide-binding</keyword>
<dbReference type="InterPro" id="IPR033479">
    <property type="entry name" value="dCache_1"/>
</dbReference>
<reference evidence="12" key="1">
    <citation type="submission" date="2013-07" db="EMBL/GenBank/DDBJ databases">
        <authorList>
            <person name="McIlroy S."/>
        </authorList>
    </citation>
    <scope>NUCLEOTIDE SEQUENCE [LARGE SCALE GENOMIC DNA]</scope>
    <source>
        <strain evidence="12">Run_A_D11</strain>
    </source>
</reference>
<evidence type="ECO:0000256" key="1">
    <source>
        <dbReference type="ARBA" id="ARBA00004651"/>
    </source>
</evidence>
<dbReference type="CDD" id="cd12913">
    <property type="entry name" value="PDC1_MCP_like"/>
    <property type="match status" value="1"/>
</dbReference>
<feature type="domain" description="Protein kinase" evidence="11">
    <location>
        <begin position="121"/>
        <end position="418"/>
    </location>
</feature>
<dbReference type="GO" id="GO:0005886">
    <property type="term" value="C:plasma membrane"/>
    <property type="evidence" value="ECO:0007669"/>
    <property type="project" value="UniProtKB-SubCell"/>
</dbReference>
<dbReference type="Gene3D" id="1.10.510.10">
    <property type="entry name" value="Transferase(Phosphotransferase) domain 1"/>
    <property type="match status" value="1"/>
</dbReference>
<keyword evidence="7" id="KW-0067">ATP-binding</keyword>
<dbReference type="PROSITE" id="PS00108">
    <property type="entry name" value="PROTEIN_KINASE_ST"/>
    <property type="match status" value="1"/>
</dbReference>
<dbReference type="EMBL" id="CBTJ020000041">
    <property type="protein sequence ID" value="CDI02710.1"/>
    <property type="molecule type" value="Genomic_DNA"/>
</dbReference>
<sequence>MAYFEDFSELIAPDRRSAARSLYDVLATVEGMVDPDLFLARLRAQGLLDDAAARRYRSDETIELTVARPNKKSSSDTTVVLQQSAGSTVQVAAPPSSSDSRQQIQGLGLATATLDRAASQYSLLGRLNAGAMGQIHLAKDRDLRRKVAYKQLLTGLETRPGLVQRFLLEAQVMAQLDHPNVVPVYALEQIAEGRFAYAMKLVRGQTLASLLREAHRCIQERRILPTDLSRVTLLDHFLKVCDAMSYAHARGVLHRDLKPSNIMIGQFREVYVMDWGLARVIHAPDLMLEPDSRESISLRSNDPTATQTRLGDIMGTPSYMSPEQASGDHANLDARSDLYALGLILFELISLQRALHAPSLETALKMAQRGDKQPLKDPSAALKIPRELRAIIAKATETRRQARYQAVTELADDLRRFLRDEPVTALPDTWSQRILRWIGRHRQTTLQLLMAVLLVALSAIGWDFYQRFRSLAEIQAHKERLSVYLTSVAKSSHTIDRHFLFFEELLEGLSSAVMQARLNGAASKESVHLLKDYRARGLPPSDLAAASRYGGRPISTEYPVFIMAPGVSAASPGLRDTMQRLAPVRRYFQRMFLLSRRFHNPLLATQSPTTDLHQIIGEQRGPLVWAYFALREGLLVMYPGQASPDLPADYDPLQHPWYQDVAGKSGKFWGRPYRDRLGQGVLLSCSMPLLDGAGQLLGVAGIDVSLDYVIEQFMSIPGQRVRESFLLDREGRIVVRSSDRHDDPNLIEARSIEKPVLYPYSDIVADLQAGKSSYREIDQDGQKVWIVYNDIKALDWTYVVEFVQER</sequence>
<gene>
    <name evidence="12" type="ORF">BN873_340086</name>
</gene>
<evidence type="ECO:0000256" key="10">
    <source>
        <dbReference type="SAM" id="MobiDB-lite"/>
    </source>
</evidence>
<dbReference type="Pfam" id="PF02743">
    <property type="entry name" value="dCache_1"/>
    <property type="match status" value="1"/>
</dbReference>
<dbReference type="PANTHER" id="PTHR43289:SF6">
    <property type="entry name" value="SERINE_THREONINE-PROTEIN KINASE NEKL-3"/>
    <property type="match status" value="1"/>
</dbReference>
<evidence type="ECO:0000256" key="8">
    <source>
        <dbReference type="ARBA" id="ARBA00022989"/>
    </source>
</evidence>
<keyword evidence="2" id="KW-1003">Cell membrane</keyword>
<name>W6MA56_9GAMM</name>
<dbReference type="Pfam" id="PF00069">
    <property type="entry name" value="Pkinase"/>
    <property type="match status" value="1"/>
</dbReference>
<evidence type="ECO:0000256" key="2">
    <source>
        <dbReference type="ARBA" id="ARBA00022475"/>
    </source>
</evidence>
<keyword evidence="6 12" id="KW-0418">Kinase</keyword>
<evidence type="ECO:0000256" key="9">
    <source>
        <dbReference type="ARBA" id="ARBA00023136"/>
    </source>
</evidence>
<dbReference type="GO" id="GO:0005524">
    <property type="term" value="F:ATP binding"/>
    <property type="evidence" value="ECO:0007669"/>
    <property type="project" value="UniProtKB-KW"/>
</dbReference>
<dbReference type="Gene3D" id="3.30.450.20">
    <property type="entry name" value="PAS domain"/>
    <property type="match status" value="1"/>
</dbReference>
<keyword evidence="8" id="KW-1133">Transmembrane helix</keyword>
<evidence type="ECO:0000259" key="11">
    <source>
        <dbReference type="PROSITE" id="PS50011"/>
    </source>
</evidence>
<dbReference type="PANTHER" id="PTHR43289">
    <property type="entry name" value="MITOGEN-ACTIVATED PROTEIN KINASE KINASE KINASE 20-RELATED"/>
    <property type="match status" value="1"/>
</dbReference>
<organism evidence="12 13">
    <name type="scientific">Candidatus Competibacter denitrificans Run_A_D11</name>
    <dbReference type="NCBI Taxonomy" id="1400863"/>
    <lineage>
        <taxon>Bacteria</taxon>
        <taxon>Pseudomonadati</taxon>
        <taxon>Pseudomonadota</taxon>
        <taxon>Gammaproteobacteria</taxon>
        <taxon>Candidatus Competibacteraceae</taxon>
        <taxon>Candidatus Competibacter</taxon>
    </lineage>
</organism>
<keyword evidence="12" id="KW-0723">Serine/threonine-protein kinase</keyword>
<dbReference type="Proteomes" id="UP000035760">
    <property type="component" value="Unassembled WGS sequence"/>
</dbReference>
<evidence type="ECO:0000256" key="7">
    <source>
        <dbReference type="ARBA" id="ARBA00022840"/>
    </source>
</evidence>
<comment type="subcellular location">
    <subcellularLocation>
        <location evidence="1">Cell membrane</location>
        <topology evidence="1">Multi-pass membrane protein</topology>
    </subcellularLocation>
</comment>
<dbReference type="STRING" id="1400863.BN873_340086"/>
<dbReference type="PROSITE" id="PS50011">
    <property type="entry name" value="PROTEIN_KINASE_DOM"/>
    <property type="match status" value="1"/>
</dbReference>
<feature type="region of interest" description="Disordered" evidence="10">
    <location>
        <begin position="294"/>
        <end position="315"/>
    </location>
</feature>
<evidence type="ECO:0000256" key="5">
    <source>
        <dbReference type="ARBA" id="ARBA00022741"/>
    </source>
</evidence>
<dbReference type="SMART" id="SM00220">
    <property type="entry name" value="S_TKc"/>
    <property type="match status" value="1"/>
</dbReference>
<dbReference type="OrthoDB" id="9801841at2"/>
<dbReference type="SUPFAM" id="SSF56112">
    <property type="entry name" value="Protein kinase-like (PK-like)"/>
    <property type="match status" value="1"/>
</dbReference>
<dbReference type="AlphaFoldDB" id="W6MA56"/>
<keyword evidence="9" id="KW-0472">Membrane</keyword>
<evidence type="ECO:0000313" key="12">
    <source>
        <dbReference type="EMBL" id="CDI02710.1"/>
    </source>
</evidence>
<comment type="caution">
    <text evidence="12">The sequence shown here is derived from an EMBL/GenBank/DDBJ whole genome shotgun (WGS) entry which is preliminary data.</text>
</comment>
<evidence type="ECO:0000256" key="6">
    <source>
        <dbReference type="ARBA" id="ARBA00022777"/>
    </source>
</evidence>
<keyword evidence="3" id="KW-0808">Transferase</keyword>
<dbReference type="CDD" id="cd14014">
    <property type="entry name" value="STKc_PknB_like"/>
    <property type="match status" value="1"/>
</dbReference>
<evidence type="ECO:0000256" key="3">
    <source>
        <dbReference type="ARBA" id="ARBA00022679"/>
    </source>
</evidence>
<dbReference type="Gene3D" id="3.30.200.20">
    <property type="entry name" value="Phosphorylase Kinase, domain 1"/>
    <property type="match status" value="1"/>
</dbReference>
<keyword evidence="4" id="KW-0812">Transmembrane</keyword>
<reference evidence="12" key="2">
    <citation type="submission" date="2014-03" db="EMBL/GenBank/DDBJ databases">
        <title>Candidatus Competibacter-lineage genomes retrieved from metagenomes reveal functional metabolic diversity.</title>
        <authorList>
            <person name="McIlroy S.J."/>
            <person name="Albertsen M."/>
            <person name="Andresen E.K."/>
            <person name="Saunders A.M."/>
            <person name="Kristiansen R."/>
            <person name="Stokholm-Bjerregaard M."/>
            <person name="Nielsen K.L."/>
            <person name="Nielsen P.H."/>
        </authorList>
    </citation>
    <scope>NUCLEOTIDE SEQUENCE</scope>
    <source>
        <strain evidence="12">Run_A_D11</strain>
    </source>
</reference>
<evidence type="ECO:0000313" key="13">
    <source>
        <dbReference type="Proteomes" id="UP000035760"/>
    </source>
</evidence>
<keyword evidence="13" id="KW-1185">Reference proteome</keyword>
<protein>
    <submittedName>
        <fullName evidence="12">Serine/threonine protein kinase</fullName>
    </submittedName>
</protein>
<dbReference type="InterPro" id="IPR011009">
    <property type="entry name" value="Kinase-like_dom_sf"/>
</dbReference>
<proteinExistence type="predicted"/>
<dbReference type="GO" id="GO:0004674">
    <property type="term" value="F:protein serine/threonine kinase activity"/>
    <property type="evidence" value="ECO:0007669"/>
    <property type="project" value="UniProtKB-KW"/>
</dbReference>